<dbReference type="EMBL" id="AKIJ01000005">
    <property type="protein sequence ID" value="KFG25299.1"/>
    <property type="molecule type" value="Genomic_DNA"/>
</dbReference>
<evidence type="ECO:0000313" key="3">
    <source>
        <dbReference type="Proteomes" id="UP000054524"/>
    </source>
</evidence>
<dbReference type="OrthoDB" id="2191511at2759"/>
<dbReference type="HOGENOM" id="CLU_2250794_0_0_1"/>
<accession>H8ZBY8</accession>
<organism evidence="1">
    <name type="scientific">Nematocida ausubeli (strain ATCC PRA-371 / ERTm2)</name>
    <name type="common">Nematode killer fungus</name>
    <dbReference type="NCBI Taxonomy" id="1913371"/>
    <lineage>
        <taxon>Eukaryota</taxon>
        <taxon>Fungi</taxon>
        <taxon>Fungi incertae sedis</taxon>
        <taxon>Microsporidia</taxon>
        <taxon>Nematocida</taxon>
    </lineage>
</organism>
<keyword evidence="3" id="KW-1185">Reference proteome</keyword>
<evidence type="ECO:0000313" key="2">
    <source>
        <dbReference type="EMBL" id="KFG25299.1"/>
    </source>
</evidence>
<name>H8ZBY8_NEMA1</name>
<reference evidence="1" key="1">
    <citation type="submission" date="2011-03" db="EMBL/GenBank/DDBJ databases">
        <title>The Genome Sequence of Nematocida sp1 strain ERTm2.</title>
        <authorList>
            <consortium name="The Broad Institute Genome Sequencing Platform"/>
            <consortium name="The Broad Institute Genome Sequencing Center for Infectious Disease"/>
            <person name="Cuomo C."/>
            <person name="Troemel E."/>
            <person name="Young S.K."/>
            <person name="Zeng Q."/>
            <person name="Gargeya S."/>
            <person name="Fitzgerald M."/>
            <person name="Haas B."/>
            <person name="Abouelleil A."/>
            <person name="Alvarado L."/>
            <person name="Arachchi H.M."/>
            <person name="Berlin A."/>
            <person name="Brown A."/>
            <person name="Chapman S.B."/>
            <person name="Chen Z."/>
            <person name="Dunbar C."/>
            <person name="Freedman E."/>
            <person name="Gearin G."/>
            <person name="Gellesch M."/>
            <person name="Goldberg J."/>
            <person name="Griggs A."/>
            <person name="Gujja S."/>
            <person name="Heilman E.R."/>
            <person name="Heiman D."/>
            <person name="Howarth C."/>
            <person name="Larson L."/>
            <person name="Lui A."/>
            <person name="MacDonald P.J.P."/>
            <person name="Mehta T."/>
            <person name="Montmayeur A."/>
            <person name="Murphy C."/>
            <person name="Neiman D."/>
            <person name="Pearson M."/>
            <person name="Priest M."/>
            <person name="Roberts A."/>
            <person name="Saif S."/>
            <person name="Shea T."/>
            <person name="Shenoy N."/>
            <person name="Sisk P."/>
            <person name="Stolte C."/>
            <person name="Sykes S."/>
            <person name="White J."/>
            <person name="Yandava C."/>
            <person name="Wortman J."/>
            <person name="Nusbaum C."/>
            <person name="Birren B."/>
        </authorList>
    </citation>
    <scope>NUCLEOTIDE SEQUENCE</scope>
    <source>
        <strain evidence="1">ERTm2</strain>
    </source>
</reference>
<dbReference type="EMBL" id="JH604635">
    <property type="protein sequence ID" value="EHY65624.1"/>
    <property type="molecule type" value="Genomic_DNA"/>
</dbReference>
<dbReference type="Proteomes" id="UP000005622">
    <property type="component" value="Unassembled WGS sequence"/>
</dbReference>
<reference evidence="2 3" key="3">
    <citation type="journal article" date="2014" name="Genome Announc.">
        <title>Genome Sequence of the Microsporidian Species Nematocida sp1 Strain ERTm6 (ATCC PRA-372).</title>
        <authorList>
            <person name="Bakowski M.A."/>
            <person name="Priest M."/>
            <person name="Young S."/>
            <person name="Cuomo C.A."/>
            <person name="Troemel E.R."/>
        </authorList>
    </citation>
    <scope>NUCLEOTIDE SEQUENCE [LARGE SCALE GENOMIC DNA]</scope>
    <source>
        <strain evidence="2 3">ERTm6</strain>
    </source>
</reference>
<dbReference type="AlphaFoldDB" id="H8ZBY8"/>
<evidence type="ECO:0000313" key="1">
    <source>
        <dbReference type="EMBL" id="EHY65624.1"/>
    </source>
</evidence>
<dbReference type="Proteomes" id="UP000054524">
    <property type="component" value="Unassembled WGS sequence"/>
</dbReference>
<gene>
    <name evidence="1" type="ORF">NERG_01231</name>
    <name evidence="2" type="ORF">NESG_02070</name>
</gene>
<sequence>MKKAVAQVIFGDKTTFIPYNKAITLKRFIKYVITGITNTFDSKTPIEPHDIDLKDYEEFKFYVQDTGNRKIFLNCKERQKDFEFLKKFFMYRLVVHVYIQGQDL</sequence>
<proteinExistence type="predicted"/>
<protein>
    <submittedName>
        <fullName evidence="1">Uncharacterized protein</fullName>
    </submittedName>
</protein>
<reference evidence="2" key="2">
    <citation type="submission" date="2012-10" db="EMBL/GenBank/DDBJ databases">
        <authorList>
            <consortium name="The Broad Institute Genome Sequencing Platform"/>
            <consortium name="The Broad Institute Genome Sequencing Center for Infectious Disease"/>
            <person name="Cuomo C."/>
            <person name="Troemel E."/>
            <person name="Walker B."/>
            <person name="Young S.K."/>
            <person name="Zeng Q."/>
            <person name="Gargeya S."/>
            <person name="Fitzgerald M."/>
            <person name="Haas B."/>
            <person name="Abouelleil A."/>
            <person name="Alvarado L."/>
            <person name="Arachchi H.M."/>
            <person name="Berlin A.M."/>
            <person name="Chapman S.B."/>
            <person name="Goldberg J."/>
            <person name="Griggs A."/>
            <person name="Gujja S."/>
            <person name="Hansen M."/>
            <person name="Howarth C."/>
            <person name="Imamovic A."/>
            <person name="Larimer J."/>
            <person name="McCowan C."/>
            <person name="Murphy C."/>
            <person name="Neiman D."/>
            <person name="Pearson M."/>
            <person name="Priest M."/>
            <person name="Roberts A."/>
            <person name="Saif S."/>
            <person name="Shea T."/>
            <person name="Sisk P."/>
            <person name="Sykes S."/>
            <person name="Wortman J."/>
            <person name="Nusbaum C."/>
            <person name="Birren B."/>
        </authorList>
    </citation>
    <scope>NUCLEOTIDE SEQUENCE</scope>
    <source>
        <strain evidence="2">ERTm6</strain>
    </source>
</reference>
<accession>A0A086IZI1</accession>